<comment type="caution">
    <text evidence="1">The sequence shown here is derived from an EMBL/GenBank/DDBJ whole genome shotgun (WGS) entry which is preliminary data.</text>
</comment>
<dbReference type="SUPFAM" id="SSF53448">
    <property type="entry name" value="Nucleotide-diphospho-sugar transferases"/>
    <property type="match status" value="1"/>
</dbReference>
<evidence type="ECO:0000313" key="1">
    <source>
        <dbReference type="EMBL" id="KXU36560.1"/>
    </source>
</evidence>
<reference evidence="2" key="1">
    <citation type="submission" date="2016-02" db="EMBL/GenBank/DDBJ databases">
        <authorList>
            <person name="Sanders J.G."/>
            <person name="Lin J.Y."/>
            <person name="Wertz J.T."/>
            <person name="Russell J.A."/>
            <person name="Moreau C.S."/>
            <person name="Powell S."/>
        </authorList>
    </citation>
    <scope>NUCLEOTIDE SEQUENCE [LARGE SCALE GENOMIC DNA]</scope>
    <source>
        <strain evidence="2">CAG34</strain>
    </source>
</reference>
<protein>
    <recommendedName>
        <fullName evidence="3">Nucleotide-diphospho-sugar transferase domain-containing protein</fullName>
    </recommendedName>
</protein>
<evidence type="ECO:0008006" key="3">
    <source>
        <dbReference type="Google" id="ProtNLM"/>
    </source>
</evidence>
<proteinExistence type="predicted"/>
<dbReference type="Proteomes" id="UP000070058">
    <property type="component" value="Unassembled WGS sequence"/>
</dbReference>
<dbReference type="STRING" id="1548207.AXK11_04210"/>
<name>A0A139SPZ0_9BACT</name>
<keyword evidence="2" id="KW-1185">Reference proteome</keyword>
<dbReference type="EMBL" id="LSZQ01000030">
    <property type="protein sequence ID" value="KXU36560.1"/>
    <property type="molecule type" value="Genomic_DNA"/>
</dbReference>
<dbReference type="InterPro" id="IPR029044">
    <property type="entry name" value="Nucleotide-diphossugar_trans"/>
</dbReference>
<accession>A0A139SPZ0</accession>
<evidence type="ECO:0000313" key="2">
    <source>
        <dbReference type="Proteomes" id="UP000070058"/>
    </source>
</evidence>
<gene>
    <name evidence="1" type="ORF">AXK11_04210</name>
</gene>
<sequence>MDSDLLFFKRPDCLLNWYDNPQCPLRAEDIANAYGYPLNMLAELSGYSSVPERVNAGLLGLRSEDFDWDKMEYWCRELLARQGPSYYQEQALLAMLLAGRACIVPDEKQYLIRPEPPEALRCEAVMHHYVAESRRWYYQHNWRRFGVPQNNRKLINSTVS</sequence>
<organism evidence="1 2">
    <name type="scientific">Cephaloticoccus primus</name>
    <dbReference type="NCBI Taxonomy" id="1548207"/>
    <lineage>
        <taxon>Bacteria</taxon>
        <taxon>Pseudomonadati</taxon>
        <taxon>Verrucomicrobiota</taxon>
        <taxon>Opitutia</taxon>
        <taxon>Opitutales</taxon>
        <taxon>Opitutaceae</taxon>
        <taxon>Cephaloticoccus</taxon>
    </lineage>
</organism>
<dbReference type="AlphaFoldDB" id="A0A139SPZ0"/>